<dbReference type="EMBL" id="MU006370">
    <property type="protein sequence ID" value="KAF2844612.1"/>
    <property type="molecule type" value="Genomic_DNA"/>
</dbReference>
<dbReference type="GO" id="GO:0005975">
    <property type="term" value="P:carbohydrate metabolic process"/>
    <property type="evidence" value="ECO:0007669"/>
    <property type="project" value="InterPro"/>
</dbReference>
<dbReference type="Gene3D" id="3.20.20.300">
    <property type="entry name" value="Glycoside hydrolase, family 3, N-terminal domain"/>
    <property type="match status" value="1"/>
</dbReference>
<keyword evidence="2" id="KW-0378">Hydrolase</keyword>
<gene>
    <name evidence="2" type="ORF">T440DRAFT_523359</name>
</gene>
<dbReference type="AlphaFoldDB" id="A0A6A7AND9"/>
<protein>
    <submittedName>
        <fullName evidence="2">Glycoside hydrolase family 3 protein</fullName>
    </submittedName>
</protein>
<evidence type="ECO:0000256" key="1">
    <source>
        <dbReference type="SAM" id="SignalP"/>
    </source>
</evidence>
<organism evidence="2 3">
    <name type="scientific">Plenodomus tracheiphilus IPT5</name>
    <dbReference type="NCBI Taxonomy" id="1408161"/>
    <lineage>
        <taxon>Eukaryota</taxon>
        <taxon>Fungi</taxon>
        <taxon>Dikarya</taxon>
        <taxon>Ascomycota</taxon>
        <taxon>Pezizomycotina</taxon>
        <taxon>Dothideomycetes</taxon>
        <taxon>Pleosporomycetidae</taxon>
        <taxon>Pleosporales</taxon>
        <taxon>Pleosporineae</taxon>
        <taxon>Leptosphaeriaceae</taxon>
        <taxon>Plenodomus</taxon>
    </lineage>
</organism>
<name>A0A6A7AND9_9PLEO</name>
<evidence type="ECO:0000313" key="3">
    <source>
        <dbReference type="Proteomes" id="UP000799423"/>
    </source>
</evidence>
<keyword evidence="3" id="KW-1185">Reference proteome</keyword>
<proteinExistence type="predicted"/>
<dbReference type="GO" id="GO:0004553">
    <property type="term" value="F:hydrolase activity, hydrolyzing O-glycosyl compounds"/>
    <property type="evidence" value="ECO:0007669"/>
    <property type="project" value="InterPro"/>
</dbReference>
<keyword evidence="1" id="KW-0732">Signal</keyword>
<reference evidence="2" key="1">
    <citation type="submission" date="2020-01" db="EMBL/GenBank/DDBJ databases">
        <authorList>
            <consortium name="DOE Joint Genome Institute"/>
            <person name="Haridas S."/>
            <person name="Albert R."/>
            <person name="Binder M."/>
            <person name="Bloem J."/>
            <person name="Labutti K."/>
            <person name="Salamov A."/>
            <person name="Andreopoulos B."/>
            <person name="Baker S.E."/>
            <person name="Barry K."/>
            <person name="Bills G."/>
            <person name="Bluhm B.H."/>
            <person name="Cannon C."/>
            <person name="Castanera R."/>
            <person name="Culley D.E."/>
            <person name="Daum C."/>
            <person name="Ezra D."/>
            <person name="Gonzalez J.B."/>
            <person name="Henrissat B."/>
            <person name="Kuo A."/>
            <person name="Liang C."/>
            <person name="Lipzen A."/>
            <person name="Lutzoni F."/>
            <person name="Magnuson J."/>
            <person name="Mondo S."/>
            <person name="Nolan M."/>
            <person name="Ohm R."/>
            <person name="Pangilinan J."/>
            <person name="Park H.-J."/>
            <person name="Ramirez L."/>
            <person name="Alfaro M."/>
            <person name="Sun H."/>
            <person name="Tritt A."/>
            <person name="Yoshinaga Y."/>
            <person name="Zwiers L.-H."/>
            <person name="Turgeon B.G."/>
            <person name="Goodwin S.B."/>
            <person name="Spatafora J.W."/>
            <person name="Crous P.W."/>
            <person name="Grigoriev I.V."/>
        </authorList>
    </citation>
    <scope>NUCLEOTIDE SEQUENCE</scope>
    <source>
        <strain evidence="2">IPT5</strain>
    </source>
</reference>
<feature type="chain" id="PRO_5025572712" evidence="1">
    <location>
        <begin position="17"/>
        <end position="75"/>
    </location>
</feature>
<evidence type="ECO:0000313" key="2">
    <source>
        <dbReference type="EMBL" id="KAF2844612.1"/>
    </source>
</evidence>
<sequence length="75" mass="7952">MLYFVVWLGHIAAVAARFDLAHTQYGTSPPVYPAPYTTGAGGWEEALEAAKDFVGQLTLAEKAGMVTGREHSVAG</sequence>
<dbReference type="InterPro" id="IPR036962">
    <property type="entry name" value="Glyco_hydro_3_N_sf"/>
</dbReference>
<dbReference type="Proteomes" id="UP000799423">
    <property type="component" value="Unassembled WGS sequence"/>
</dbReference>
<accession>A0A6A7AND9</accession>
<feature type="signal peptide" evidence="1">
    <location>
        <begin position="1"/>
        <end position="16"/>
    </location>
</feature>